<dbReference type="HOGENOM" id="CLU_415889_0_0_1"/>
<feature type="compositionally biased region" description="Pro residues" evidence="6">
    <location>
        <begin position="474"/>
        <end position="493"/>
    </location>
</feature>
<dbReference type="SUPFAM" id="SSF90229">
    <property type="entry name" value="CCCH zinc finger"/>
    <property type="match status" value="1"/>
</dbReference>
<evidence type="ECO:0000313" key="9">
    <source>
        <dbReference type="EnsemblProtists" id="EOD32070"/>
    </source>
</evidence>
<dbReference type="GO" id="GO:0008270">
    <property type="term" value="F:zinc ion binding"/>
    <property type="evidence" value="ECO:0007669"/>
    <property type="project" value="UniProtKB-KW"/>
</dbReference>
<dbReference type="AlphaFoldDB" id="A0A0D3K8I5"/>
<dbReference type="InterPro" id="IPR000571">
    <property type="entry name" value="Znf_CCCH"/>
</dbReference>
<dbReference type="PROSITE" id="PS51319">
    <property type="entry name" value="TFIIS_N"/>
    <property type="match status" value="1"/>
</dbReference>
<keyword evidence="1 5" id="KW-0479">Metal-binding</keyword>
<feature type="zinc finger region" description="C3H1-type" evidence="5">
    <location>
        <begin position="610"/>
        <end position="637"/>
    </location>
</feature>
<dbReference type="Gene3D" id="4.10.1000.10">
    <property type="entry name" value="Zinc finger, CCCH-type"/>
    <property type="match status" value="1"/>
</dbReference>
<accession>A0A0D3K8I5</accession>
<evidence type="ECO:0000313" key="10">
    <source>
        <dbReference type="Proteomes" id="UP000013827"/>
    </source>
</evidence>
<dbReference type="OMA" id="ANGGCKN"/>
<feature type="compositionally biased region" description="Low complexity" evidence="6">
    <location>
        <begin position="232"/>
        <end position="241"/>
    </location>
</feature>
<name>A0A0D3K8I5_EMIH1</name>
<feature type="region of interest" description="Disordered" evidence="6">
    <location>
        <begin position="554"/>
        <end position="574"/>
    </location>
</feature>
<keyword evidence="10" id="KW-1185">Reference proteome</keyword>
<reference evidence="10" key="1">
    <citation type="journal article" date="2013" name="Nature">
        <title>Pan genome of the phytoplankton Emiliania underpins its global distribution.</title>
        <authorList>
            <person name="Read B.A."/>
            <person name="Kegel J."/>
            <person name="Klute M.J."/>
            <person name="Kuo A."/>
            <person name="Lefebvre S.C."/>
            <person name="Maumus F."/>
            <person name="Mayer C."/>
            <person name="Miller J."/>
            <person name="Monier A."/>
            <person name="Salamov A."/>
            <person name="Young J."/>
            <person name="Aguilar M."/>
            <person name="Claverie J.M."/>
            <person name="Frickenhaus S."/>
            <person name="Gonzalez K."/>
            <person name="Herman E.K."/>
            <person name="Lin Y.C."/>
            <person name="Napier J."/>
            <person name="Ogata H."/>
            <person name="Sarno A.F."/>
            <person name="Shmutz J."/>
            <person name="Schroeder D."/>
            <person name="de Vargas C."/>
            <person name="Verret F."/>
            <person name="von Dassow P."/>
            <person name="Valentin K."/>
            <person name="Van de Peer Y."/>
            <person name="Wheeler G."/>
            <person name="Dacks J.B."/>
            <person name="Delwiche C.F."/>
            <person name="Dyhrman S.T."/>
            <person name="Glockner G."/>
            <person name="John U."/>
            <person name="Richards T."/>
            <person name="Worden A.Z."/>
            <person name="Zhang X."/>
            <person name="Grigoriev I.V."/>
            <person name="Allen A.E."/>
            <person name="Bidle K."/>
            <person name="Borodovsky M."/>
            <person name="Bowler C."/>
            <person name="Brownlee C."/>
            <person name="Cock J.M."/>
            <person name="Elias M."/>
            <person name="Gladyshev V.N."/>
            <person name="Groth M."/>
            <person name="Guda C."/>
            <person name="Hadaegh A."/>
            <person name="Iglesias-Rodriguez M.D."/>
            <person name="Jenkins J."/>
            <person name="Jones B.M."/>
            <person name="Lawson T."/>
            <person name="Leese F."/>
            <person name="Lindquist E."/>
            <person name="Lobanov A."/>
            <person name="Lomsadze A."/>
            <person name="Malik S.B."/>
            <person name="Marsh M.E."/>
            <person name="Mackinder L."/>
            <person name="Mock T."/>
            <person name="Mueller-Roeber B."/>
            <person name="Pagarete A."/>
            <person name="Parker M."/>
            <person name="Probert I."/>
            <person name="Quesneville H."/>
            <person name="Raines C."/>
            <person name="Rensing S.A."/>
            <person name="Riano-Pachon D.M."/>
            <person name="Richier S."/>
            <person name="Rokitta S."/>
            <person name="Shiraiwa Y."/>
            <person name="Soanes D.M."/>
            <person name="van der Giezen M."/>
            <person name="Wahlund T.M."/>
            <person name="Williams B."/>
            <person name="Wilson W."/>
            <person name="Wolfe G."/>
            <person name="Wurch L.L."/>
        </authorList>
    </citation>
    <scope>NUCLEOTIDE SEQUENCE</scope>
</reference>
<evidence type="ECO:0000256" key="3">
    <source>
        <dbReference type="ARBA" id="ARBA00022833"/>
    </source>
</evidence>
<dbReference type="GO" id="GO:0005634">
    <property type="term" value="C:nucleus"/>
    <property type="evidence" value="ECO:0007669"/>
    <property type="project" value="UniProtKB-SubCell"/>
</dbReference>
<feature type="domain" description="TFIIS N-terminal" evidence="8">
    <location>
        <begin position="77"/>
        <end position="150"/>
    </location>
</feature>
<feature type="compositionally biased region" description="Pro residues" evidence="6">
    <location>
        <begin position="451"/>
        <end position="461"/>
    </location>
</feature>
<evidence type="ECO:0000256" key="1">
    <source>
        <dbReference type="ARBA" id="ARBA00022723"/>
    </source>
</evidence>
<dbReference type="Gene3D" id="1.20.930.10">
    <property type="entry name" value="Conserved domain common to transcription factors TFIIS, elongin A, CRSP70"/>
    <property type="match status" value="1"/>
</dbReference>
<dbReference type="InterPro" id="IPR036855">
    <property type="entry name" value="Znf_CCCH_sf"/>
</dbReference>
<sequence length="660" mass="68039">MENDPNMALISAMTELCGQNDEIRGAPQMKQLISLLASDETGGALDETGQDLVATSLKATEDAALLDAFVRSEAALKRLVKWLEASMSGERADQTRVLLSLFAHLPMTVEALMASKAGHVVNNARKVENEAVKKAAVELVKAWKAMSSGKPAAPKPPPVAKRPAAPAPAPDAKRVRPEAAEDEDFGLDSALSGAGAPRKASLKPDHLRARRPVQQLPSTLPSRSRPPPAPAPDAAAPRAEPAAPPPRPAAAPVAAPPAAAPAPPPPQPAAEPPASSVVARKPPSSKRVSWRGTEELVETREYIVEAKKAATTSWGDLLQAERERERLAMQQRLSADNDPWAIGGGDDEPAEAAPQTQTSAPAPSSAPPPRASASAPAEPPAAAAAAAAAPASQPEPVPALVAWRTPPMLEDTFWPKAKGDDSSERDAQAARRKSRPEVSFRRMQDVVGMPAEPPPESAPPHEPVEIPFEKAATPDPPPAAAPAPLLTPAPHPPAGVGGGAPGGVGGVNIVGAGAQAMLLQQQQQLQQQRQQQQAAAAMQPFGGVGFGMMSGPQNGFGGGGGGRGGGGGGGGGLTERLMGSFMQQQQASAPVPAGRGLGFPQGAGGPGGSRYRTRPCRYFANGGCKNGDQCTFLHDPSNLGTPADWGAPFRPPFMSGKGFR</sequence>
<dbReference type="EnsemblProtists" id="EOD32070">
    <property type="protein sequence ID" value="EOD32070"/>
    <property type="gene ID" value="EMIHUDRAFT_434188"/>
</dbReference>
<keyword evidence="2 5" id="KW-0863">Zinc-finger</keyword>
<feature type="region of interest" description="Disordered" evidence="6">
    <location>
        <begin position="147"/>
        <end position="297"/>
    </location>
</feature>
<reference evidence="9" key="2">
    <citation type="submission" date="2024-10" db="UniProtKB">
        <authorList>
            <consortium name="EnsemblProtists"/>
        </authorList>
    </citation>
    <scope>IDENTIFICATION</scope>
</reference>
<dbReference type="Pfam" id="PF08711">
    <property type="entry name" value="Med26"/>
    <property type="match status" value="1"/>
</dbReference>
<dbReference type="InterPro" id="IPR041367">
    <property type="entry name" value="Znf-CCCH_4"/>
</dbReference>
<feature type="domain" description="C3H1-type" evidence="7">
    <location>
        <begin position="610"/>
        <end position="637"/>
    </location>
</feature>
<feature type="region of interest" description="Disordered" evidence="6">
    <location>
        <begin position="328"/>
        <end position="499"/>
    </location>
</feature>
<feature type="compositionally biased region" description="Low complexity" evidence="6">
    <location>
        <begin position="371"/>
        <end position="394"/>
    </location>
</feature>
<dbReference type="PROSITE" id="PS50103">
    <property type="entry name" value="ZF_C3H1"/>
    <property type="match status" value="1"/>
</dbReference>
<comment type="subcellular location">
    <subcellularLocation>
        <location evidence="4">Nucleus</location>
    </subcellularLocation>
</comment>
<dbReference type="GeneID" id="17277342"/>
<keyword evidence="3 5" id="KW-0862">Zinc</keyword>
<feature type="compositionally biased region" description="Basic and acidic residues" evidence="6">
    <location>
        <begin position="417"/>
        <end position="444"/>
    </location>
</feature>
<dbReference type="InterPro" id="IPR035441">
    <property type="entry name" value="TFIIS/LEDGF_dom_sf"/>
</dbReference>
<dbReference type="KEGG" id="ehx:EMIHUDRAFT_434188"/>
<dbReference type="RefSeq" id="XP_005784499.1">
    <property type="nucleotide sequence ID" value="XM_005784442.1"/>
</dbReference>
<evidence type="ECO:0000256" key="5">
    <source>
        <dbReference type="PROSITE-ProRule" id="PRU00723"/>
    </source>
</evidence>
<evidence type="ECO:0000256" key="4">
    <source>
        <dbReference type="PROSITE-ProRule" id="PRU00649"/>
    </source>
</evidence>
<dbReference type="Proteomes" id="UP000013827">
    <property type="component" value="Unassembled WGS sequence"/>
</dbReference>
<dbReference type="PaxDb" id="2903-EOD32070"/>
<evidence type="ECO:0000259" key="7">
    <source>
        <dbReference type="PROSITE" id="PS50103"/>
    </source>
</evidence>
<proteinExistence type="predicted"/>
<feature type="compositionally biased region" description="Low complexity" evidence="6">
    <location>
        <begin position="351"/>
        <end position="363"/>
    </location>
</feature>
<dbReference type="Pfam" id="PF18044">
    <property type="entry name" value="zf-CCCH_4"/>
    <property type="match status" value="1"/>
</dbReference>
<dbReference type="SUPFAM" id="SSF47676">
    <property type="entry name" value="Conserved domain common to transcription factors TFIIS, elongin A, CRSP70"/>
    <property type="match status" value="1"/>
</dbReference>
<feature type="compositionally biased region" description="Gly residues" evidence="6">
    <location>
        <begin position="554"/>
        <end position="573"/>
    </location>
</feature>
<evidence type="ECO:0000256" key="2">
    <source>
        <dbReference type="ARBA" id="ARBA00022771"/>
    </source>
</evidence>
<keyword evidence="4" id="KW-0539">Nucleus</keyword>
<feature type="compositionally biased region" description="Pro residues" evidence="6">
    <location>
        <begin position="153"/>
        <end position="169"/>
    </location>
</feature>
<protein>
    <recommendedName>
        <fullName evidence="11">Serine/threonine-protein phosphatase 1 regulatory subunit 10</fullName>
    </recommendedName>
</protein>
<organism evidence="9 10">
    <name type="scientific">Emiliania huxleyi (strain CCMP1516)</name>
    <dbReference type="NCBI Taxonomy" id="280463"/>
    <lineage>
        <taxon>Eukaryota</taxon>
        <taxon>Haptista</taxon>
        <taxon>Haptophyta</taxon>
        <taxon>Prymnesiophyceae</taxon>
        <taxon>Isochrysidales</taxon>
        <taxon>Noelaerhabdaceae</taxon>
        <taxon>Emiliania</taxon>
    </lineage>
</organism>
<evidence type="ECO:0000259" key="8">
    <source>
        <dbReference type="PROSITE" id="PS51319"/>
    </source>
</evidence>
<evidence type="ECO:0000256" key="6">
    <source>
        <dbReference type="SAM" id="MobiDB-lite"/>
    </source>
</evidence>
<dbReference type="InterPro" id="IPR017923">
    <property type="entry name" value="TFIIS_N"/>
</dbReference>
<evidence type="ECO:0008006" key="11">
    <source>
        <dbReference type="Google" id="ProtNLM"/>
    </source>
</evidence>
<dbReference type="SMART" id="SM00356">
    <property type="entry name" value="ZnF_C3H1"/>
    <property type="match status" value="1"/>
</dbReference>
<feature type="compositionally biased region" description="Pro residues" evidence="6">
    <location>
        <begin position="242"/>
        <end position="271"/>
    </location>
</feature>